<accession>A0ACB5UBK1</accession>
<gene>
    <name evidence="1" type="ORF">Amon02_001303500</name>
</gene>
<evidence type="ECO:0000313" key="2">
    <source>
        <dbReference type="Proteomes" id="UP001165064"/>
    </source>
</evidence>
<name>A0ACB5UBK1_AMBMO</name>
<comment type="caution">
    <text evidence="1">The sequence shown here is derived from an EMBL/GenBank/DDBJ whole genome shotgun (WGS) entry which is preliminary data.</text>
</comment>
<keyword evidence="2" id="KW-1185">Reference proteome</keyword>
<organism evidence="1 2">
    <name type="scientific">Ambrosiozyma monospora</name>
    <name type="common">Yeast</name>
    <name type="synonym">Endomycopsis monosporus</name>
    <dbReference type="NCBI Taxonomy" id="43982"/>
    <lineage>
        <taxon>Eukaryota</taxon>
        <taxon>Fungi</taxon>
        <taxon>Dikarya</taxon>
        <taxon>Ascomycota</taxon>
        <taxon>Saccharomycotina</taxon>
        <taxon>Pichiomycetes</taxon>
        <taxon>Pichiales</taxon>
        <taxon>Pichiaceae</taxon>
        <taxon>Ambrosiozyma</taxon>
    </lineage>
</organism>
<reference evidence="1" key="1">
    <citation type="submission" date="2023-04" db="EMBL/GenBank/DDBJ databases">
        <title>Ambrosiozyma monospora NBRC 10751.</title>
        <authorList>
            <person name="Ichikawa N."/>
            <person name="Sato H."/>
            <person name="Tonouchi N."/>
        </authorList>
    </citation>
    <scope>NUCLEOTIDE SEQUENCE</scope>
    <source>
        <strain evidence="1">NBRC 10751</strain>
    </source>
</reference>
<dbReference type="EMBL" id="BSXS01016444">
    <property type="protein sequence ID" value="GMF07759.1"/>
    <property type="molecule type" value="Genomic_DNA"/>
</dbReference>
<evidence type="ECO:0000313" key="1">
    <source>
        <dbReference type="EMBL" id="GMF07759.1"/>
    </source>
</evidence>
<proteinExistence type="predicted"/>
<sequence>MLVKGSTDRDLCEILNDVGLGYLLERFGSLDYNPAFGGGSTNVSNKTDETSNGAVLANGSAGSSISNETNGKGIVIDEVMVNGEIVKVYNSNSGSTDGKQTWSTLLSGGERQKLVFARVLFHAKHFVLLDEPTSAISYDFEDMLFELLKKRGFTLITVSHRDSLLRYHDYLLHLSAG</sequence>
<protein>
    <submittedName>
        <fullName evidence="1">Unnamed protein product</fullName>
    </submittedName>
</protein>
<dbReference type="Proteomes" id="UP001165064">
    <property type="component" value="Unassembled WGS sequence"/>
</dbReference>